<feature type="region of interest" description="Disordered" evidence="1">
    <location>
        <begin position="259"/>
        <end position="280"/>
    </location>
</feature>
<evidence type="ECO:0000313" key="2">
    <source>
        <dbReference type="EMBL" id="ORX78157.1"/>
    </source>
</evidence>
<organism evidence="2 3">
    <name type="scientific">Anaeromyces robustus</name>
    <dbReference type="NCBI Taxonomy" id="1754192"/>
    <lineage>
        <taxon>Eukaryota</taxon>
        <taxon>Fungi</taxon>
        <taxon>Fungi incertae sedis</taxon>
        <taxon>Chytridiomycota</taxon>
        <taxon>Chytridiomycota incertae sedis</taxon>
        <taxon>Neocallimastigomycetes</taxon>
        <taxon>Neocallimastigales</taxon>
        <taxon>Neocallimastigaceae</taxon>
        <taxon>Anaeromyces</taxon>
    </lineage>
</organism>
<evidence type="ECO:0000313" key="3">
    <source>
        <dbReference type="Proteomes" id="UP000193944"/>
    </source>
</evidence>
<dbReference type="AlphaFoldDB" id="A0A1Y1WX75"/>
<name>A0A1Y1WX75_9FUNG</name>
<dbReference type="Proteomes" id="UP000193944">
    <property type="component" value="Unassembled WGS sequence"/>
</dbReference>
<gene>
    <name evidence="2" type="ORF">BCR32DRAFT_282568</name>
</gene>
<dbReference type="OrthoDB" id="2174740at2759"/>
<reference evidence="2 3" key="2">
    <citation type="submission" date="2016-08" db="EMBL/GenBank/DDBJ databases">
        <title>Pervasive Adenine N6-methylation of Active Genes in Fungi.</title>
        <authorList>
            <consortium name="DOE Joint Genome Institute"/>
            <person name="Mondo S.J."/>
            <person name="Dannebaum R.O."/>
            <person name="Kuo R.C."/>
            <person name="Labutti K."/>
            <person name="Haridas S."/>
            <person name="Kuo A."/>
            <person name="Salamov A."/>
            <person name="Ahrendt S.R."/>
            <person name="Lipzen A."/>
            <person name="Sullivan W."/>
            <person name="Andreopoulos W.B."/>
            <person name="Clum A."/>
            <person name="Lindquist E."/>
            <person name="Daum C."/>
            <person name="Ramamoorthy G.K."/>
            <person name="Gryganskyi A."/>
            <person name="Culley D."/>
            <person name="Magnuson J.K."/>
            <person name="James T.Y."/>
            <person name="O'Malley M.A."/>
            <person name="Stajich J.E."/>
            <person name="Spatafora J.W."/>
            <person name="Visel A."/>
            <person name="Grigoriev I.V."/>
        </authorList>
    </citation>
    <scope>NUCLEOTIDE SEQUENCE [LARGE SCALE GENOMIC DNA]</scope>
    <source>
        <strain evidence="2 3">S4</strain>
    </source>
</reference>
<sequence length="280" mass="32923">MESIAFFYCYAHCKYIFSDSPQLISQNFNSFVSIYCIIKEFNIHPFSNKCALAENSNCITSSKEIMDFYWDRDMNSNKSIKAKMARCGYKIDTRVAKAAKMVNTSFPNCCSWYFHSDSYYRIDYWFINCFLFKNFRINYFFNLDRNFYYFLDNLFNSLYVTSDNSSVDNRINNIVKGYRSRDNIRINKPDFNEISNNCPYNKEWKCLYKCQIESGIYSKSPFLLQSAALLNNIMPVVCKRQYILFNKFKTNLSRNVNTDNIVGQPSRANDDPIIDSSGIG</sequence>
<keyword evidence="3" id="KW-1185">Reference proteome</keyword>
<proteinExistence type="predicted"/>
<accession>A0A1Y1WX75</accession>
<reference evidence="2 3" key="1">
    <citation type="submission" date="2016-08" db="EMBL/GenBank/DDBJ databases">
        <title>A Parts List for Fungal Cellulosomes Revealed by Comparative Genomics.</title>
        <authorList>
            <consortium name="DOE Joint Genome Institute"/>
            <person name="Haitjema C.H."/>
            <person name="Gilmore S.P."/>
            <person name="Henske J.K."/>
            <person name="Solomon K.V."/>
            <person name="De Groot R."/>
            <person name="Kuo A."/>
            <person name="Mondo S.J."/>
            <person name="Salamov A.A."/>
            <person name="Labutti K."/>
            <person name="Zhao Z."/>
            <person name="Chiniquy J."/>
            <person name="Barry K."/>
            <person name="Brewer H.M."/>
            <person name="Purvine S.O."/>
            <person name="Wright A.T."/>
            <person name="Boxma B."/>
            <person name="Van Alen T."/>
            <person name="Hackstein J.H."/>
            <person name="Baker S.E."/>
            <person name="Grigoriev I.V."/>
            <person name="O'Malley M.A."/>
        </authorList>
    </citation>
    <scope>NUCLEOTIDE SEQUENCE [LARGE SCALE GENOMIC DNA]</scope>
    <source>
        <strain evidence="2 3">S4</strain>
    </source>
</reference>
<dbReference type="EMBL" id="MCFG01000221">
    <property type="protein sequence ID" value="ORX78157.1"/>
    <property type="molecule type" value="Genomic_DNA"/>
</dbReference>
<protein>
    <submittedName>
        <fullName evidence="2">Uncharacterized protein</fullName>
    </submittedName>
</protein>
<evidence type="ECO:0000256" key="1">
    <source>
        <dbReference type="SAM" id="MobiDB-lite"/>
    </source>
</evidence>
<comment type="caution">
    <text evidence="2">The sequence shown here is derived from an EMBL/GenBank/DDBJ whole genome shotgun (WGS) entry which is preliminary data.</text>
</comment>